<organism evidence="1">
    <name type="scientific">marine metagenome</name>
    <dbReference type="NCBI Taxonomy" id="408172"/>
    <lineage>
        <taxon>unclassified sequences</taxon>
        <taxon>metagenomes</taxon>
        <taxon>ecological metagenomes</taxon>
    </lineage>
</organism>
<dbReference type="EMBL" id="UINC01148906">
    <property type="protein sequence ID" value="SVD41062.1"/>
    <property type="molecule type" value="Genomic_DNA"/>
</dbReference>
<protein>
    <recommendedName>
        <fullName evidence="2">Squalene cyclase C-terminal domain-containing protein</fullName>
    </recommendedName>
</protein>
<evidence type="ECO:0000313" key="1">
    <source>
        <dbReference type="EMBL" id="SVD41062.1"/>
    </source>
</evidence>
<feature type="non-terminal residue" evidence="1">
    <location>
        <position position="278"/>
    </location>
</feature>
<accession>A0A382V3J0</accession>
<dbReference type="SUPFAM" id="SSF48230">
    <property type="entry name" value="Chondroitin AC/alginate lyase"/>
    <property type="match status" value="1"/>
</dbReference>
<proteinExistence type="predicted"/>
<dbReference type="Gene3D" id="1.50.10.100">
    <property type="entry name" value="Chondroitin AC/alginate lyase"/>
    <property type="match status" value="1"/>
</dbReference>
<feature type="non-terminal residue" evidence="1">
    <location>
        <position position="1"/>
    </location>
</feature>
<dbReference type="AlphaFoldDB" id="A0A382V3J0"/>
<dbReference type="InterPro" id="IPR008929">
    <property type="entry name" value="Chondroitin_lyas"/>
</dbReference>
<sequence>VTTQWAPEPELLQHLDEAVTMILTTQKENGQFGSEPWISTDQNVLWPLTVAWSQSGSRHFHDEPVLDAIVRGGLALQEAQDENGMWMFRKKDYSEWGPIRMPWAYSRWIRAFAVIKDQMPTDAHQKWAGGLQLGYEGIAEHQLTHIHNIPTHHAMALYCAGQVFDRPTWCEQAADFLRGVASAQSPHGWWAEHEGPVVAYNFVYAEALGTYFAMSGDEQVLPALERAATYHATFTYPDGSCVETIDGRNPYHDGVRLGNAGLTRSAAGRGWTAQQHRL</sequence>
<reference evidence="1" key="1">
    <citation type="submission" date="2018-05" db="EMBL/GenBank/DDBJ databases">
        <authorList>
            <person name="Lanie J.A."/>
            <person name="Ng W.-L."/>
            <person name="Kazmierczak K.M."/>
            <person name="Andrzejewski T.M."/>
            <person name="Davidsen T.M."/>
            <person name="Wayne K.J."/>
            <person name="Tettelin H."/>
            <person name="Glass J.I."/>
            <person name="Rusch D."/>
            <person name="Podicherti R."/>
            <person name="Tsui H.-C.T."/>
            <person name="Winkler M.E."/>
        </authorList>
    </citation>
    <scope>NUCLEOTIDE SEQUENCE</scope>
</reference>
<name>A0A382V3J0_9ZZZZ</name>
<evidence type="ECO:0008006" key="2">
    <source>
        <dbReference type="Google" id="ProtNLM"/>
    </source>
</evidence>
<gene>
    <name evidence="1" type="ORF">METZ01_LOCUS393916</name>
</gene>